<reference evidence="2 3" key="1">
    <citation type="submission" date="2016-11" db="EMBL/GenBank/DDBJ databases">
        <authorList>
            <person name="Varghese N."/>
            <person name="Submissions S."/>
        </authorList>
    </citation>
    <scope>NUCLEOTIDE SEQUENCE [LARGE SCALE GENOMIC DNA]</scope>
    <source>
        <strain evidence="2 3">DSM 21988</strain>
    </source>
</reference>
<keyword evidence="3" id="KW-1185">Reference proteome</keyword>
<keyword evidence="1" id="KW-0732">Signal</keyword>
<evidence type="ECO:0000313" key="3">
    <source>
        <dbReference type="Proteomes" id="UP000184290"/>
    </source>
</evidence>
<feature type="chain" id="PRO_5046681428" evidence="1">
    <location>
        <begin position="27"/>
        <end position="136"/>
    </location>
</feature>
<comment type="caution">
    <text evidence="2">The sequence shown here is derived from an EMBL/GenBank/DDBJ whole genome shotgun (WGS) entry which is preliminary data.</text>
</comment>
<dbReference type="Proteomes" id="UP000184290">
    <property type="component" value="Unassembled WGS sequence"/>
</dbReference>
<proteinExistence type="predicted"/>
<gene>
    <name evidence="2" type="ORF">SAMN02745911_1491</name>
</gene>
<name>A0ABY1IE79_9HYPH</name>
<feature type="signal peptide" evidence="1">
    <location>
        <begin position="1"/>
        <end position="26"/>
    </location>
</feature>
<evidence type="ECO:0000256" key="1">
    <source>
        <dbReference type="SAM" id="SignalP"/>
    </source>
</evidence>
<dbReference type="RefSeq" id="WP_143190174.1">
    <property type="nucleotide sequence ID" value="NZ_FQZC01000002.1"/>
</dbReference>
<accession>A0ABY1IE79</accession>
<sequence>MRHDWNILTLALCAGALALAMGPAGAQDGGAPPQQMFPTPGEGDEVGLIAGLCGVQMKDMSPQACRCLAERSQTQLSAPQRDYLVATAVSPPAADRMLSDGRVSQPDQQAIFTFLNDTMRTCHGGTFDADAPPLPG</sequence>
<evidence type="ECO:0000313" key="2">
    <source>
        <dbReference type="EMBL" id="SHJ04193.1"/>
    </source>
</evidence>
<protein>
    <submittedName>
        <fullName evidence="2">Uncharacterized protein</fullName>
    </submittedName>
</protein>
<organism evidence="2 3">
    <name type="scientific">Aureimonas altamirensis DSM 21988</name>
    <dbReference type="NCBI Taxonomy" id="1121026"/>
    <lineage>
        <taxon>Bacteria</taxon>
        <taxon>Pseudomonadati</taxon>
        <taxon>Pseudomonadota</taxon>
        <taxon>Alphaproteobacteria</taxon>
        <taxon>Hyphomicrobiales</taxon>
        <taxon>Aurantimonadaceae</taxon>
        <taxon>Aureimonas</taxon>
    </lineage>
</organism>
<dbReference type="EMBL" id="FQZC01000002">
    <property type="protein sequence ID" value="SHJ04193.1"/>
    <property type="molecule type" value="Genomic_DNA"/>
</dbReference>